<gene>
    <name evidence="1" type="ORF">SAMN05878438_3847</name>
</gene>
<dbReference type="AlphaFoldDB" id="A0A1N6ELE6"/>
<reference evidence="1 2" key="1">
    <citation type="submission" date="2016-11" db="EMBL/GenBank/DDBJ databases">
        <authorList>
            <person name="Jaros S."/>
            <person name="Januszkiewicz K."/>
            <person name="Wedrychowicz H."/>
        </authorList>
    </citation>
    <scope>NUCLEOTIDE SEQUENCE [LARGE SCALE GENOMIC DNA]</scope>
    <source>
        <strain evidence="1 2">ACAM 239</strain>
    </source>
</reference>
<dbReference type="GeneID" id="97277415"/>
<proteinExistence type="predicted"/>
<dbReference type="RefSeq" id="WP_074211736.1">
    <property type="nucleotide sequence ID" value="NZ_BJOI01000039.1"/>
</dbReference>
<accession>A0A1N6ELE6</accession>
<dbReference type="EMBL" id="FSQX01000002">
    <property type="protein sequence ID" value="SIN88798.1"/>
    <property type="molecule type" value="Genomic_DNA"/>
</dbReference>
<sequence length="123" mass="13116">MLAFEQAPSANCAEAPSTLMSILERLLSELTPKGIGKLVNGSLERVTLGTGWQQRQPVSLEELVGALGQQRKGTLTLTTESGETASLTVEPGRRLPITSMQASCSAVLLSVVDAWEACCWDAR</sequence>
<dbReference type="Proteomes" id="UP000185024">
    <property type="component" value="Unassembled WGS sequence"/>
</dbReference>
<evidence type="ECO:0000313" key="1">
    <source>
        <dbReference type="EMBL" id="SIN88798.1"/>
    </source>
</evidence>
<name>A0A1N6ELE6_9GAMM</name>
<protein>
    <submittedName>
        <fullName evidence="1">Uncharacterized protein</fullName>
    </submittedName>
</protein>
<organism evidence="1 2">
    <name type="scientific">Vreelandella aquamarina</name>
    <dbReference type="NCBI Taxonomy" id="77097"/>
    <lineage>
        <taxon>Bacteria</taxon>
        <taxon>Pseudomonadati</taxon>
        <taxon>Pseudomonadota</taxon>
        <taxon>Gammaproteobacteria</taxon>
        <taxon>Oceanospirillales</taxon>
        <taxon>Halomonadaceae</taxon>
        <taxon>Vreelandella</taxon>
    </lineage>
</organism>
<evidence type="ECO:0000313" key="2">
    <source>
        <dbReference type="Proteomes" id="UP000185024"/>
    </source>
</evidence>